<dbReference type="EMBL" id="CCRF01000039">
    <property type="protein sequence ID" value="CEE01028.1"/>
    <property type="molecule type" value="Genomic_DNA"/>
</dbReference>
<dbReference type="InterPro" id="IPR007138">
    <property type="entry name" value="ABM_dom"/>
</dbReference>
<feature type="domain" description="ABM" evidence="1">
    <location>
        <begin position="72"/>
        <end position="135"/>
    </location>
</feature>
<name>A0A090IX75_9BACI</name>
<dbReference type="InterPro" id="IPR011008">
    <property type="entry name" value="Dimeric_a/b-barrel"/>
</dbReference>
<dbReference type="Pfam" id="PF03992">
    <property type="entry name" value="ABM"/>
    <property type="match status" value="1"/>
</dbReference>
<evidence type="ECO:0000313" key="2">
    <source>
        <dbReference type="EMBL" id="CEE01028.1"/>
    </source>
</evidence>
<dbReference type="AlphaFoldDB" id="A0A090IX75"/>
<dbReference type="PANTHER" id="PTHR34474">
    <property type="entry name" value="SIGNAL TRANSDUCTION PROTEIN TRAP"/>
    <property type="match status" value="1"/>
</dbReference>
<keyword evidence="3" id="KW-1185">Reference proteome</keyword>
<organism evidence="2 3">
    <name type="scientific">Caldibacillus thermoamylovorans</name>
    <dbReference type="NCBI Taxonomy" id="35841"/>
    <lineage>
        <taxon>Bacteria</taxon>
        <taxon>Bacillati</taxon>
        <taxon>Bacillota</taxon>
        <taxon>Bacilli</taxon>
        <taxon>Bacillales</taxon>
        <taxon>Bacillaceae</taxon>
        <taxon>Caldibacillus</taxon>
    </lineage>
</organism>
<proteinExistence type="predicted"/>
<gene>
    <name evidence="2" type="ORF">BT1A1_1196</name>
</gene>
<reference evidence="2 3" key="1">
    <citation type="submission" date="2014-07" db="EMBL/GenBank/DDBJ databases">
        <authorList>
            <person name="Wibberg Daniel"/>
        </authorList>
    </citation>
    <scope>NUCLEOTIDE SEQUENCE [LARGE SCALE GENOMIC DNA]</scope>
</reference>
<protein>
    <recommendedName>
        <fullName evidence="1">ABM domain-containing protein</fullName>
    </recommendedName>
</protein>
<dbReference type="Proteomes" id="UP000040576">
    <property type="component" value="Unassembled WGS sequence"/>
</dbReference>
<evidence type="ECO:0000259" key="1">
    <source>
        <dbReference type="Pfam" id="PF03992"/>
    </source>
</evidence>
<dbReference type="InterPro" id="IPR050404">
    <property type="entry name" value="Heme-degrading_MO"/>
</dbReference>
<dbReference type="PANTHER" id="PTHR34474:SF2">
    <property type="entry name" value="SIGNAL TRANSDUCTION PROTEIN TRAP"/>
    <property type="match status" value="1"/>
</dbReference>
<accession>A0A090IX75</accession>
<dbReference type="SUPFAM" id="SSF54909">
    <property type="entry name" value="Dimeric alpha+beta barrel"/>
    <property type="match status" value="1"/>
</dbReference>
<dbReference type="RefSeq" id="WP_051989030.1">
    <property type="nucleotide sequence ID" value="NZ_CCRF01000039.1"/>
</dbReference>
<sequence>MKYVYLTTGTADFLQKIAEKFKKENITMFFGSDHALLFHETNGKTVFQMPRKYEILESTGSVPVKGYALFHYIPVRDEDSPVFEHELSKRPRRLDNADEFLAARILRPMKNHTYLIITFWKSKEAFKAWKDMEEFAFPDEKDRSIEVNKIKMYAGPSYLNEYYIGLNEIDE</sequence>
<evidence type="ECO:0000313" key="3">
    <source>
        <dbReference type="Proteomes" id="UP000040576"/>
    </source>
</evidence>
<dbReference type="Gene3D" id="3.30.70.100">
    <property type="match status" value="1"/>
</dbReference>